<name>A0A6C0JLG1_9ZZZZ</name>
<sequence>MPQVNDSSDYTRRLKLRAISFGNAASTQTKFRALTAFNSYDPSATRNVGGTCNDLCLVPKHDISNLMRLPYKGPVTDRYGT</sequence>
<dbReference type="EMBL" id="MN740656">
    <property type="protein sequence ID" value="QHU06492.1"/>
    <property type="molecule type" value="Genomic_DNA"/>
</dbReference>
<evidence type="ECO:0000313" key="1">
    <source>
        <dbReference type="EMBL" id="QHU06492.1"/>
    </source>
</evidence>
<protein>
    <submittedName>
        <fullName evidence="1">Uncharacterized protein</fullName>
    </submittedName>
</protein>
<accession>A0A6C0JLG1</accession>
<dbReference type="AlphaFoldDB" id="A0A6C0JLG1"/>
<organism evidence="1">
    <name type="scientific">viral metagenome</name>
    <dbReference type="NCBI Taxonomy" id="1070528"/>
    <lineage>
        <taxon>unclassified sequences</taxon>
        <taxon>metagenomes</taxon>
        <taxon>organismal metagenomes</taxon>
    </lineage>
</organism>
<proteinExistence type="predicted"/>
<reference evidence="1" key="1">
    <citation type="journal article" date="2020" name="Nature">
        <title>Giant virus diversity and host interactions through global metagenomics.</title>
        <authorList>
            <person name="Schulz F."/>
            <person name="Roux S."/>
            <person name="Paez-Espino D."/>
            <person name="Jungbluth S."/>
            <person name="Walsh D.A."/>
            <person name="Denef V.J."/>
            <person name="McMahon K.D."/>
            <person name="Konstantinidis K.T."/>
            <person name="Eloe-Fadrosh E.A."/>
            <person name="Kyrpides N.C."/>
            <person name="Woyke T."/>
        </authorList>
    </citation>
    <scope>NUCLEOTIDE SEQUENCE</scope>
    <source>
        <strain evidence="1">GVMAG-S-1035315-10</strain>
    </source>
</reference>